<feature type="transmembrane region" description="Helical" evidence="1">
    <location>
        <begin position="6"/>
        <end position="23"/>
    </location>
</feature>
<keyword evidence="1" id="KW-0812">Transmembrane</keyword>
<dbReference type="AlphaFoldDB" id="A0A9D9DY21"/>
<dbReference type="EMBL" id="JADIMX010000134">
    <property type="protein sequence ID" value="MBO8435102.1"/>
    <property type="molecule type" value="Genomic_DNA"/>
</dbReference>
<reference evidence="2" key="2">
    <citation type="journal article" date="2021" name="PeerJ">
        <title>Extensive microbial diversity within the chicken gut microbiome revealed by metagenomics and culture.</title>
        <authorList>
            <person name="Gilroy R."/>
            <person name="Ravi A."/>
            <person name="Getino M."/>
            <person name="Pursley I."/>
            <person name="Horton D.L."/>
            <person name="Alikhan N.F."/>
            <person name="Baker D."/>
            <person name="Gharbi K."/>
            <person name="Hall N."/>
            <person name="Watson M."/>
            <person name="Adriaenssens E.M."/>
            <person name="Foster-Nyarko E."/>
            <person name="Jarju S."/>
            <person name="Secka A."/>
            <person name="Antonio M."/>
            <person name="Oren A."/>
            <person name="Chaudhuri R.R."/>
            <person name="La Ragione R."/>
            <person name="Hildebrand F."/>
            <person name="Pallen M.J."/>
        </authorList>
    </citation>
    <scope>NUCLEOTIDE SEQUENCE</scope>
    <source>
        <strain evidence="2">F6-4510</strain>
    </source>
</reference>
<evidence type="ECO:0000256" key="1">
    <source>
        <dbReference type="SAM" id="Phobius"/>
    </source>
</evidence>
<reference evidence="2" key="1">
    <citation type="submission" date="2020-10" db="EMBL/GenBank/DDBJ databases">
        <authorList>
            <person name="Gilroy R."/>
        </authorList>
    </citation>
    <scope>NUCLEOTIDE SEQUENCE</scope>
    <source>
        <strain evidence="2">F6-4510</strain>
    </source>
</reference>
<dbReference type="Proteomes" id="UP000823611">
    <property type="component" value="Unassembled WGS sequence"/>
</dbReference>
<keyword evidence="1" id="KW-0472">Membrane</keyword>
<comment type="caution">
    <text evidence="2">The sequence shown here is derived from an EMBL/GenBank/DDBJ whole genome shotgun (WGS) entry which is preliminary data.</text>
</comment>
<keyword evidence="1" id="KW-1133">Transmembrane helix</keyword>
<sequence>MKKRDIILIGFILVIALCSYFYFGMSKAKVGNEAVVIIDGVETEKFPLSVDTEYVIENGNHYNKLVIKDGYAKVLEADCPDKYCVNQKKVNKSGEKIICLPNKVVVEIRGGEESHIDSIAS</sequence>
<dbReference type="Pfam" id="PF07009">
    <property type="entry name" value="NusG_II"/>
    <property type="match status" value="1"/>
</dbReference>
<protein>
    <submittedName>
        <fullName evidence="2">NusG domain II-containing protein</fullName>
    </submittedName>
</protein>
<evidence type="ECO:0000313" key="2">
    <source>
        <dbReference type="EMBL" id="MBO8435102.1"/>
    </source>
</evidence>
<dbReference type="InterPro" id="IPR038690">
    <property type="entry name" value="NusG_2_sf"/>
</dbReference>
<proteinExistence type="predicted"/>
<dbReference type="CDD" id="cd09911">
    <property type="entry name" value="Lin0431_like"/>
    <property type="match status" value="1"/>
</dbReference>
<evidence type="ECO:0000313" key="3">
    <source>
        <dbReference type="Proteomes" id="UP000823611"/>
    </source>
</evidence>
<organism evidence="2 3">
    <name type="scientific">Candidatus Fimicola merdigallinarum</name>
    <dbReference type="NCBI Taxonomy" id="2840819"/>
    <lineage>
        <taxon>Bacteria</taxon>
        <taxon>Bacillati</taxon>
        <taxon>Bacillota</taxon>
        <taxon>Clostridia</taxon>
        <taxon>Lachnospirales</taxon>
        <taxon>Lachnospiraceae</taxon>
        <taxon>Lachnospiraceae incertae sedis</taxon>
        <taxon>Candidatus Fimicola</taxon>
    </lineage>
</organism>
<dbReference type="Gene3D" id="2.60.320.10">
    <property type="entry name" value="N-utilization substance G protein NusG, insert domain"/>
    <property type="match status" value="1"/>
</dbReference>
<accession>A0A9D9DY21</accession>
<name>A0A9D9DY21_9FIRM</name>
<gene>
    <name evidence="2" type="ORF">IAC55_07275</name>
</gene>